<gene>
    <name evidence="1" type="ORF">DGYR_LOCUS2911</name>
</gene>
<accession>A0A7I8VE70</accession>
<evidence type="ECO:0000313" key="1">
    <source>
        <dbReference type="EMBL" id="CAD5114018.1"/>
    </source>
</evidence>
<evidence type="ECO:0000313" key="2">
    <source>
        <dbReference type="Proteomes" id="UP000549394"/>
    </source>
</evidence>
<sequence>MIIFNGEICIETYKEIESRNKTADSSSSRKKTTTILSKLKEKFSIDKFDQTFVCHPSNDTFDEQKEEIENKFIENFIDILKEKKVLITSDSLEYPALKLLLKSIKKYKENGGCPVPIVIYNPKENDEGNVNYLSIVDDLKREMENDVIHLIFDENDDNLLKIQNCLEKRQDVIWLNNKNKIFKRKLYSSVIKIDSKVKNFPNFNMKPNFIIQLPNSTLSDDNIQQLKSHLTKTTSLFLTDGTSNRLLTSMIDDTNDNKSIWCGFVAGKHDLITNQDSVSQDALKGAGLDLNHQYFYFLGEGEDEMETKEAFIKYVQTQHEKVIDVLINFEGNSNDEVIQRLKSKKYIISLTEVEDERMNEECKKYLKTFKQEENGLKDCLQEIYEENYSSYFIDEQENATVKNTLKKMKDILKDKHLFITFNNNYEHDNFDNQFKRIFEKKFNAVVEAFSPLILIDGCSKLLGPCKEAIQEKNIKLYSTEPSCLKHSSKGICPNHIKFKSLKKMDSSSFLPKAILQKQIIQAEEINKIPDYYLISILIVIGGEIYKTLQEICNILTMKNDGIDKKPNVFIVDQSRYLLIILRQYSFLCLQPLEVRSFLCLTLLYLKFCVFSPL</sequence>
<reference evidence="1 2" key="1">
    <citation type="submission" date="2020-08" db="EMBL/GenBank/DDBJ databases">
        <authorList>
            <person name="Hejnol A."/>
        </authorList>
    </citation>
    <scope>NUCLEOTIDE SEQUENCE [LARGE SCALE GENOMIC DNA]</scope>
</reference>
<keyword evidence="2" id="KW-1185">Reference proteome</keyword>
<comment type="caution">
    <text evidence="1">The sequence shown here is derived from an EMBL/GenBank/DDBJ whole genome shotgun (WGS) entry which is preliminary data.</text>
</comment>
<dbReference type="AlphaFoldDB" id="A0A7I8VE70"/>
<dbReference type="EMBL" id="CAJFCJ010000005">
    <property type="protein sequence ID" value="CAD5114018.1"/>
    <property type="molecule type" value="Genomic_DNA"/>
</dbReference>
<dbReference type="Proteomes" id="UP000549394">
    <property type="component" value="Unassembled WGS sequence"/>
</dbReference>
<name>A0A7I8VE70_9ANNE</name>
<organism evidence="1 2">
    <name type="scientific">Dimorphilus gyrociliatus</name>
    <dbReference type="NCBI Taxonomy" id="2664684"/>
    <lineage>
        <taxon>Eukaryota</taxon>
        <taxon>Metazoa</taxon>
        <taxon>Spiralia</taxon>
        <taxon>Lophotrochozoa</taxon>
        <taxon>Annelida</taxon>
        <taxon>Polychaeta</taxon>
        <taxon>Polychaeta incertae sedis</taxon>
        <taxon>Dinophilidae</taxon>
        <taxon>Dimorphilus</taxon>
    </lineage>
</organism>
<proteinExistence type="predicted"/>
<protein>
    <submittedName>
        <fullName evidence="1">Uncharacterized protein</fullName>
    </submittedName>
</protein>